<gene>
    <name evidence="4" type="ORF">ENW48_05870</name>
</gene>
<proteinExistence type="inferred from homology"/>
<evidence type="ECO:0000259" key="3">
    <source>
        <dbReference type="Pfam" id="PF08338"/>
    </source>
</evidence>
<sequence>MKVFLTGGTGFVGGFLSRELARQGHEVTILTRKEKPKAPTAEGIRYLTGDPTQEGPWMAKVAEHDWVINLAGASIFTRWTEEAKKTIYHSRIATTRNLVAALAAGDRRQLFCSTSAPGYFGDRGDEELTEESPPGRDFLARVAQDWETAALKARELGVRTVITRFGIVLGPDGGILKQMVPLFRKFLGGPLGGGRQWFSWIHRLDLARAFLFLTEHPRLTGPVHFCAPNPVRNRDLAQALGRILHRPALLPAPAFALRLILGEFAEVALTSQKMLPAKLLAAGFQFWFPHLNGALEDLLASG</sequence>
<feature type="domain" description="NAD-dependent epimerase/dehydratase" evidence="2">
    <location>
        <begin position="3"/>
        <end position="218"/>
    </location>
</feature>
<feature type="domain" description="DUF1731" evidence="3">
    <location>
        <begin position="252"/>
        <end position="298"/>
    </location>
</feature>
<dbReference type="InterPro" id="IPR010099">
    <property type="entry name" value="SDR39U1"/>
</dbReference>
<dbReference type="Pfam" id="PF08338">
    <property type="entry name" value="DUF1731"/>
    <property type="match status" value="1"/>
</dbReference>
<comment type="caution">
    <text evidence="4">The sequence shown here is derived from an EMBL/GenBank/DDBJ whole genome shotgun (WGS) entry which is preliminary data.</text>
</comment>
<dbReference type="InterPro" id="IPR013549">
    <property type="entry name" value="DUF1731"/>
</dbReference>
<organism evidence="4">
    <name type="scientific">Desulfobacca acetoxidans</name>
    <dbReference type="NCBI Taxonomy" id="60893"/>
    <lineage>
        <taxon>Bacteria</taxon>
        <taxon>Pseudomonadati</taxon>
        <taxon>Thermodesulfobacteriota</taxon>
        <taxon>Desulfobaccia</taxon>
        <taxon>Desulfobaccales</taxon>
        <taxon>Desulfobaccaceae</taxon>
        <taxon>Desulfobacca</taxon>
    </lineage>
</organism>
<dbReference type="SUPFAM" id="SSF51735">
    <property type="entry name" value="NAD(P)-binding Rossmann-fold domains"/>
    <property type="match status" value="1"/>
</dbReference>
<dbReference type="Gene3D" id="3.40.50.720">
    <property type="entry name" value="NAD(P)-binding Rossmann-like Domain"/>
    <property type="match status" value="1"/>
</dbReference>
<dbReference type="Pfam" id="PF01370">
    <property type="entry name" value="Epimerase"/>
    <property type="match status" value="1"/>
</dbReference>
<accession>A0A7C5ALN2</accession>
<name>A0A7C5ALN2_9BACT</name>
<dbReference type="EMBL" id="DTKJ01000042">
    <property type="protein sequence ID" value="HGZ11727.1"/>
    <property type="molecule type" value="Genomic_DNA"/>
</dbReference>
<evidence type="ECO:0000313" key="4">
    <source>
        <dbReference type="EMBL" id="HGZ11727.1"/>
    </source>
</evidence>
<reference evidence="4" key="1">
    <citation type="journal article" date="2020" name="mSystems">
        <title>Genome- and Community-Level Interaction Insights into Carbon Utilization and Element Cycling Functions of Hydrothermarchaeota in Hydrothermal Sediment.</title>
        <authorList>
            <person name="Zhou Z."/>
            <person name="Liu Y."/>
            <person name="Xu W."/>
            <person name="Pan J."/>
            <person name="Luo Z.H."/>
            <person name="Li M."/>
        </authorList>
    </citation>
    <scope>NUCLEOTIDE SEQUENCE [LARGE SCALE GENOMIC DNA]</scope>
    <source>
        <strain evidence="4">SpSt-853</strain>
    </source>
</reference>
<dbReference type="PANTHER" id="PTHR11092">
    <property type="entry name" value="SUGAR NUCLEOTIDE EPIMERASE RELATED"/>
    <property type="match status" value="1"/>
</dbReference>
<protein>
    <submittedName>
        <fullName evidence="4">TIGR01777 family protein</fullName>
    </submittedName>
</protein>
<dbReference type="NCBIfam" id="TIGR01777">
    <property type="entry name" value="yfcH"/>
    <property type="match status" value="1"/>
</dbReference>
<comment type="similarity">
    <text evidence="1">Belongs to the NAD(P)-dependent epimerase/dehydratase family. SDR39U1 subfamily.</text>
</comment>
<dbReference type="InterPro" id="IPR036291">
    <property type="entry name" value="NAD(P)-bd_dom_sf"/>
</dbReference>
<evidence type="ECO:0000256" key="1">
    <source>
        <dbReference type="ARBA" id="ARBA00009353"/>
    </source>
</evidence>
<evidence type="ECO:0000259" key="2">
    <source>
        <dbReference type="Pfam" id="PF01370"/>
    </source>
</evidence>
<dbReference type="CDD" id="cd05242">
    <property type="entry name" value="SDR_a8"/>
    <property type="match status" value="1"/>
</dbReference>
<dbReference type="AlphaFoldDB" id="A0A7C5ALN2"/>
<dbReference type="InterPro" id="IPR001509">
    <property type="entry name" value="Epimerase_deHydtase"/>
</dbReference>
<dbReference type="PANTHER" id="PTHR11092:SF0">
    <property type="entry name" value="EPIMERASE FAMILY PROTEIN SDR39U1"/>
    <property type="match status" value="1"/>
</dbReference>